<dbReference type="OrthoDB" id="7156875at2"/>
<evidence type="ECO:0000256" key="3">
    <source>
        <dbReference type="SAM" id="MobiDB-lite"/>
    </source>
</evidence>
<proteinExistence type="predicted"/>
<keyword evidence="8" id="KW-1185">Reference proteome</keyword>
<evidence type="ECO:0000256" key="1">
    <source>
        <dbReference type="ARBA" id="ARBA00022723"/>
    </source>
</evidence>
<keyword evidence="1" id="KW-0479">Metal-binding</keyword>
<dbReference type="GO" id="GO:0046872">
    <property type="term" value="F:metal ion binding"/>
    <property type="evidence" value="ECO:0007669"/>
    <property type="project" value="UniProtKB-KW"/>
</dbReference>
<evidence type="ECO:0000256" key="4">
    <source>
        <dbReference type="SAM" id="SignalP"/>
    </source>
</evidence>
<name>A0A0K8QR69_9GAMM</name>
<keyword evidence="2" id="KW-0106">Calcium</keyword>
<evidence type="ECO:0000313" key="6">
    <source>
        <dbReference type="EMBL" id="GAN43791.1"/>
    </source>
</evidence>
<dbReference type="EMBL" id="DF970270">
    <property type="protein sequence ID" value="GAP67395.1"/>
    <property type="molecule type" value="Genomic_DNA"/>
</dbReference>
<feature type="signal peptide" evidence="4">
    <location>
        <begin position="1"/>
        <end position="32"/>
    </location>
</feature>
<dbReference type="Pfam" id="PF05567">
    <property type="entry name" value="T4P_PilY1"/>
    <property type="match status" value="1"/>
</dbReference>
<gene>
    <name evidence="6" type="ORF">MBSD_0302</name>
    <name evidence="7" type="ORF">MBSD_n2718</name>
</gene>
<sequence>MLTRTFSPKGFAAGLAAVLAALPMLAAPPVSAAQISDKTMGDFTAYPVINTSAVPPLTMFVMSRDEQLYIKAYTDYTDLDGDGIVDTTYNNNFNYSGYFDPNVCYTYDTTISVNSQSGAFTASGAATNHQCSGQWSGNFLNWAAMSRIDVLRYVLYGGYRAVDSTTQTVLERSFIPSDLHAWVKVYNNADVNLYTPYSTYPISMCNVSIADSTTTLSNNSPPLLRVAKGAYTEWGSTAREQCLWRETITAKWSGADINPGDYASRSNDKLDELNVRVQVCNASGTRESFCQAYVDGSGVTHYKPVGLLQKYGEKQQMRFGLISGSYSAPRTGGILRRNINFIANNGGDATCANSKNEINLQTGQFCNQSSGNEGIVNTLNRFHIVGWDANSDVYTDCPTYGILQRDVQGANGHLLDPDGSGGYTTAYKCKDSGNPLAEMYAEALRYIVGNGATPTSSYNPSESSLSDLSNRPATVPSMTGLPNATWKDPYKTASNPDGAPYCANCNIVVLTTGLNSFDSDGIGTVPNLNLQADAATTLVGNNEQLNTKTSTGAPPQWLLGRVGPLTSTTYQDTCLPQTVTDLAQAHGICPDIPSLEGGYQLAGLAYEAWTSDLRPDLSGTQKVQTYAIALAETLPTFQIPVSTGGGNYDLITITPACQANNNGGATLGSTTGWRSCYLGNLVIGQKVSTTLSQSDWLKIVNNQSPSSPGTCDATTTNKSTSCRVFGLPTTSDSHGPTSGSFEIVWEDSQWGNDHDQDVTELLSFCRGAMCRYDGNNDGTPDICEGTPSNACNASNIQDSQILVRTEALVAFAGNALQIGYTTAGAFNAGNGQAASGAKFTVLRPGNTNGSLLFGSYGGARNWTPPSVEKYTTGPAEQRALENPLFFAAKYGGFNDKDGNNLPTYSDPSEWDITNNFTGQKGADGIPDNYFLVRNPAQLYARLSQVFDSILKRAGSGTAAAVVSNSARGIGLTYQALYLPERKDAAGRVVSWIGSLNGIWTDTFGLLREDGNANAVLDDYDTDPAIAFFYDTVDRRTKFKRFTLTASEQQDPSTFNPETSPNYTVHELDELRTVWSAQKQLWSNSSTFAGQRSTYQAGITGTGPSRYIFTWIDANHNGVVDSGEQQPFVWSGATAGPGFWGSKTTTKTGKTTTTTYTGNFEFLNTDDPGDGTSGEAENIVNWIRGYEVSGLRSRVIDYDDNGTLRTMRLGDIVNSTPVVVSAPSEAFDLLYGDDTYGAFRNAYRNRRQVVYVGANDGMLHAFNGGFFNARQQKIGTQPPKDANGNFVPVQPTPNGGPQPADPTAQPLGSELWAYVPGNLLPHLRWLTRTDYTHVFYVDGNPVVTDARVFDTGSCTPTDDPCVDSAGHVDGWGTIMIVPFRLGGGPINQPVADNGSSGCDPTNPVIGTGKCVTKASYSGFAVLDITNPEKAPTLLAEIMAPGNTYAASMPAIAVVHPTVQQGQIITGGTSGGSVGKFFLFVGSGPTDNGGIGSQGGRAASTVGMKVAVYDLATLAGASHSITPVRTFDFTDVGATGLGQKSFAGDLLASDYDLNYAAESMYFGSVRDQRPAGNTDANEFSGSLYKIGINEDANPANWTANLVYNVDRPITAHPTIGRNNRGAPMVFFGTGRIFTKYDMATKGQQKIVGLIDTSLLPNADVQHKALPLATSDLVDVTSLNVTTAGALTGSGIPTGVSTFSQLLNSFDTASQLGWFMNLAAPSPATPTTAPDGTTVGAAERVIASQALIGGVLLTTTYVPGTDTCTDVGSGFLYGQNYKTGTADPTLQATFGTASDGTVKRAIALGAGLPAAPSLHVGEGTGAREVTACVQTSTGAIICKKILTLQSVQPGEVSWREMTDK</sequence>
<organism evidence="7">
    <name type="scientific">Mizugakiibacter sediminis</name>
    <dbReference type="NCBI Taxonomy" id="1475481"/>
    <lineage>
        <taxon>Bacteria</taxon>
        <taxon>Pseudomonadati</taxon>
        <taxon>Pseudomonadota</taxon>
        <taxon>Gammaproteobacteria</taxon>
        <taxon>Lysobacterales</taxon>
        <taxon>Rhodanobacteraceae</taxon>
        <taxon>Mizugakiibacter</taxon>
    </lineage>
</organism>
<keyword evidence="4" id="KW-0732">Signal</keyword>
<evidence type="ECO:0000256" key="2">
    <source>
        <dbReference type="ARBA" id="ARBA00022837"/>
    </source>
</evidence>
<evidence type="ECO:0000313" key="7">
    <source>
        <dbReference type="EMBL" id="GAP67395.1"/>
    </source>
</evidence>
<feature type="region of interest" description="Disordered" evidence="3">
    <location>
        <begin position="1272"/>
        <end position="1303"/>
    </location>
</feature>
<feature type="domain" description="PilY1 beta-propeller" evidence="5">
    <location>
        <begin position="1208"/>
        <end position="1263"/>
    </location>
</feature>
<dbReference type="InterPro" id="IPR008707">
    <property type="entry name" value="B-propeller_PilY1"/>
</dbReference>
<protein>
    <submittedName>
        <fullName evidence="7">PilC domain-containing protein</fullName>
    </submittedName>
</protein>
<accession>A0A0K8QR69</accession>
<dbReference type="EMBL" id="DF952378">
    <property type="protein sequence ID" value="GAN43791.1"/>
    <property type="molecule type" value="Genomic_DNA"/>
</dbReference>
<dbReference type="Proteomes" id="UP000253740">
    <property type="component" value="Unassembled WGS sequence"/>
</dbReference>
<feature type="chain" id="PRO_5007414641" evidence="4">
    <location>
        <begin position="33"/>
        <end position="1857"/>
    </location>
</feature>
<dbReference type="RefSeq" id="WP_062537942.1">
    <property type="nucleotide sequence ID" value="NZ_DF970270.1"/>
</dbReference>
<dbReference type="STRING" id="1475481.GCA_000953855_02765"/>
<feature type="compositionally biased region" description="Pro residues" evidence="3">
    <location>
        <begin position="1289"/>
        <end position="1299"/>
    </location>
</feature>
<reference evidence="7" key="2">
    <citation type="submission" date="2015-08" db="EMBL/GenBank/DDBJ databases">
        <title>Complete DNA Sequence of Pseudomonas syringae pv. actinidiae, the Causal Agent of Kiwifruit Canker Disease.</title>
        <authorList>
            <person name="Rikkerink E.H.A."/>
            <person name="Fineran P.C."/>
        </authorList>
    </citation>
    <scope>NUCLEOTIDE SEQUENCE</scope>
    <source>
        <strain evidence="7">SkMP5</strain>
    </source>
</reference>
<reference evidence="6" key="1">
    <citation type="submission" date="2015-03" db="EMBL/GenBank/DDBJ databases">
        <title>Draft genome sequence of Mizugakiibacter sediminis skMP5.</title>
        <authorList>
            <person name="Watanabe T."/>
            <person name="Kojima H."/>
            <person name="Fukui M."/>
        </authorList>
    </citation>
    <scope>NUCLEOTIDE SEQUENCE</scope>
    <source>
        <strain evidence="6">SkMP5</strain>
    </source>
</reference>
<evidence type="ECO:0000313" key="8">
    <source>
        <dbReference type="Proteomes" id="UP000253740"/>
    </source>
</evidence>
<dbReference type="HOGENOM" id="CLU_001890_0_1_6"/>
<evidence type="ECO:0000259" key="5">
    <source>
        <dbReference type="Pfam" id="PF05567"/>
    </source>
</evidence>